<comment type="caution">
    <text evidence="1">The sequence shown here is derived from an EMBL/GenBank/DDBJ whole genome shotgun (WGS) entry which is preliminary data.</text>
</comment>
<evidence type="ECO:0000313" key="1">
    <source>
        <dbReference type="EMBL" id="RRT57801.1"/>
    </source>
</evidence>
<organism evidence="1 2">
    <name type="scientific">Ensete ventricosum</name>
    <name type="common">Abyssinian banana</name>
    <name type="synonym">Musa ensete</name>
    <dbReference type="NCBI Taxonomy" id="4639"/>
    <lineage>
        <taxon>Eukaryota</taxon>
        <taxon>Viridiplantae</taxon>
        <taxon>Streptophyta</taxon>
        <taxon>Embryophyta</taxon>
        <taxon>Tracheophyta</taxon>
        <taxon>Spermatophyta</taxon>
        <taxon>Magnoliopsida</taxon>
        <taxon>Liliopsida</taxon>
        <taxon>Zingiberales</taxon>
        <taxon>Musaceae</taxon>
        <taxon>Ensete</taxon>
    </lineage>
</organism>
<reference evidence="1 2" key="1">
    <citation type="journal article" date="2014" name="Agronomy (Basel)">
        <title>A Draft Genome Sequence for Ensete ventricosum, the Drought-Tolerant Tree Against Hunger.</title>
        <authorList>
            <person name="Harrison J."/>
            <person name="Moore K.A."/>
            <person name="Paszkiewicz K."/>
            <person name="Jones T."/>
            <person name="Grant M."/>
            <person name="Ambacheew D."/>
            <person name="Muzemil S."/>
            <person name="Studholme D.J."/>
        </authorList>
    </citation>
    <scope>NUCLEOTIDE SEQUENCE [LARGE SCALE GENOMIC DNA]</scope>
</reference>
<evidence type="ECO:0000313" key="2">
    <source>
        <dbReference type="Proteomes" id="UP000287651"/>
    </source>
</evidence>
<dbReference type="AlphaFoldDB" id="A0A426Z1G8"/>
<dbReference type="EMBL" id="AMZH03008998">
    <property type="protein sequence ID" value="RRT57801.1"/>
    <property type="molecule type" value="Genomic_DNA"/>
</dbReference>
<proteinExistence type="predicted"/>
<dbReference type="Proteomes" id="UP000287651">
    <property type="component" value="Unassembled WGS sequence"/>
</dbReference>
<accession>A0A426Z1G8</accession>
<name>A0A426Z1G8_ENSVE</name>
<sequence length="102" mass="11858">MAVEESHSSLVFIMSMVTVSSFSPAIGRRNNPPLELHMPEEQWNTIPALDDGEDERMICYKLNRWRLFLLERTSPPLPFRNRCSCCNSAFLINLNRRLMPDC</sequence>
<gene>
    <name evidence="1" type="ORF">B296_00047021</name>
</gene>
<protein>
    <submittedName>
        <fullName evidence="1">Uncharacterized protein</fullName>
    </submittedName>
</protein>